<accession>A0A1A9ZTL0</accession>
<protein>
    <recommendedName>
        <fullName evidence="1">Virulence-associated protein E-like domain-containing protein</fullName>
    </recommendedName>
</protein>
<reference evidence="3" key="1">
    <citation type="submission" date="2014-03" db="EMBL/GenBank/DDBJ databases">
        <authorList>
            <person name="Aksoy S."/>
            <person name="Warren W."/>
            <person name="Wilson R.K."/>
        </authorList>
    </citation>
    <scope>NUCLEOTIDE SEQUENCE [LARGE SCALE GENOMIC DNA]</scope>
    <source>
        <strain evidence="3">IAEA</strain>
    </source>
</reference>
<evidence type="ECO:0000313" key="3">
    <source>
        <dbReference type="Proteomes" id="UP000092445"/>
    </source>
</evidence>
<dbReference type="PANTHER" id="PTHR34985:SF1">
    <property type="entry name" value="SLR0554 PROTEIN"/>
    <property type="match status" value="1"/>
</dbReference>
<reference evidence="2" key="2">
    <citation type="submission" date="2020-05" db="UniProtKB">
        <authorList>
            <consortium name="EnsemblMetazoa"/>
        </authorList>
    </citation>
    <scope>IDENTIFICATION</scope>
    <source>
        <strain evidence="2">IAEA</strain>
    </source>
</reference>
<sequence length="110" mass="12896">MRGRLVGEISELRGLNSKEIESIKAFITRTHEVWVPKYREFATQFSRRLVMFGTTNQEEFLADETGNRRWLPLRVGKMRLDDIKRDVMQLWAEGTELYRTLGGVQFRAGC</sequence>
<dbReference type="VEuPathDB" id="VectorBase:GPAI024518"/>
<dbReference type="PANTHER" id="PTHR34985">
    <property type="entry name" value="SLR0554 PROTEIN"/>
    <property type="match status" value="1"/>
</dbReference>
<dbReference type="InterPro" id="IPR007936">
    <property type="entry name" value="VapE-like_dom"/>
</dbReference>
<feature type="domain" description="Virulence-associated protein E-like" evidence="1">
    <location>
        <begin position="1"/>
        <end position="100"/>
    </location>
</feature>
<dbReference type="Proteomes" id="UP000092445">
    <property type="component" value="Unassembled WGS sequence"/>
</dbReference>
<proteinExistence type="predicted"/>
<dbReference type="EnsemblMetazoa" id="GPAI024518-RA">
    <property type="protein sequence ID" value="GPAI024518-PA"/>
    <property type="gene ID" value="GPAI024518"/>
</dbReference>
<dbReference type="Pfam" id="PF05272">
    <property type="entry name" value="VapE-like_dom"/>
    <property type="match status" value="1"/>
</dbReference>
<keyword evidence="3" id="KW-1185">Reference proteome</keyword>
<dbReference type="AlphaFoldDB" id="A0A1A9ZTL0"/>
<evidence type="ECO:0000259" key="1">
    <source>
        <dbReference type="Pfam" id="PF05272"/>
    </source>
</evidence>
<name>A0A1A9ZTL0_GLOPL</name>
<evidence type="ECO:0000313" key="2">
    <source>
        <dbReference type="EnsemblMetazoa" id="GPAI024518-PA"/>
    </source>
</evidence>
<organism evidence="2 3">
    <name type="scientific">Glossina pallidipes</name>
    <name type="common">Tsetse fly</name>
    <dbReference type="NCBI Taxonomy" id="7398"/>
    <lineage>
        <taxon>Eukaryota</taxon>
        <taxon>Metazoa</taxon>
        <taxon>Ecdysozoa</taxon>
        <taxon>Arthropoda</taxon>
        <taxon>Hexapoda</taxon>
        <taxon>Insecta</taxon>
        <taxon>Pterygota</taxon>
        <taxon>Neoptera</taxon>
        <taxon>Endopterygota</taxon>
        <taxon>Diptera</taxon>
        <taxon>Brachycera</taxon>
        <taxon>Muscomorpha</taxon>
        <taxon>Hippoboscoidea</taxon>
        <taxon>Glossinidae</taxon>
        <taxon>Glossina</taxon>
    </lineage>
</organism>